<dbReference type="NCBIfam" id="TIGR01236">
    <property type="entry name" value="D1pyr5carbox1"/>
    <property type="match status" value="1"/>
</dbReference>
<dbReference type="Gene3D" id="3.40.605.10">
    <property type="entry name" value="Aldehyde Dehydrogenase, Chain A, domain 1"/>
    <property type="match status" value="1"/>
</dbReference>
<feature type="active site" evidence="7">
    <location>
        <position position="323"/>
    </location>
</feature>
<evidence type="ECO:0000256" key="4">
    <source>
        <dbReference type="ARBA" id="ARBA00023027"/>
    </source>
</evidence>
<evidence type="ECO:0000256" key="9">
    <source>
        <dbReference type="RuleBase" id="RU366016"/>
    </source>
</evidence>
<dbReference type="CDD" id="cd07123">
    <property type="entry name" value="ALDH_F4-17_P5CDH"/>
    <property type="match status" value="1"/>
</dbReference>
<dbReference type="Proteomes" id="UP000030816">
    <property type="component" value="Unassembled WGS sequence"/>
</dbReference>
<dbReference type="GeneID" id="63741232"/>
<dbReference type="PROSITE" id="PS00687">
    <property type="entry name" value="ALDEHYDE_DEHYDR_GLU"/>
    <property type="match status" value="1"/>
</dbReference>
<dbReference type="GO" id="GO:0010133">
    <property type="term" value="P:L-proline catabolic process to L-glutamate"/>
    <property type="evidence" value="ECO:0007669"/>
    <property type="project" value="UniProtKB-UniRule"/>
</dbReference>
<dbReference type="OrthoDB" id="5322683at2759"/>
<evidence type="ECO:0000256" key="1">
    <source>
        <dbReference type="ARBA" id="ARBA00004786"/>
    </source>
</evidence>
<comment type="pathway">
    <text evidence="1 9">Amino-acid degradation; L-proline degradation into L-glutamate; L-glutamate from L-proline: step 2/2.</text>
</comment>
<evidence type="ECO:0000256" key="3">
    <source>
        <dbReference type="ARBA" id="ARBA00023002"/>
    </source>
</evidence>
<evidence type="ECO:0000256" key="8">
    <source>
        <dbReference type="RuleBase" id="RU003345"/>
    </source>
</evidence>
<dbReference type="InterPro" id="IPR050485">
    <property type="entry name" value="Proline_metab_enzyme"/>
</dbReference>
<keyword evidence="4 9" id="KW-0520">NAD</keyword>
<dbReference type="UniPathway" id="UPA00261">
    <property type="reaction ID" value="UER00374"/>
</dbReference>
<dbReference type="SUPFAM" id="SSF53720">
    <property type="entry name" value="ALDH-like"/>
    <property type="match status" value="1"/>
</dbReference>
<reference evidence="12 13" key="1">
    <citation type="journal article" date="2014" name="Proc. Natl. Acad. Sci. U.S.A.">
        <title>Trajectory and genomic determinants of fungal-pathogen speciation and host adaptation.</title>
        <authorList>
            <person name="Hu X."/>
            <person name="Xiao G."/>
            <person name="Zheng P."/>
            <person name="Shang Y."/>
            <person name="Su Y."/>
            <person name="Zhang X."/>
            <person name="Liu X."/>
            <person name="Zhan S."/>
            <person name="St Leger R.J."/>
            <person name="Wang C."/>
        </authorList>
    </citation>
    <scope>NUCLEOTIDE SEQUENCE [LARGE SCALE GENOMIC DNA]</scope>
    <source>
        <strain evidence="12 13">ARSEF 1941</strain>
    </source>
</reference>
<evidence type="ECO:0000256" key="7">
    <source>
        <dbReference type="PROSITE-ProRule" id="PRU10007"/>
    </source>
</evidence>
<evidence type="ECO:0000313" key="13">
    <source>
        <dbReference type="Proteomes" id="UP000030816"/>
    </source>
</evidence>
<dbReference type="RefSeq" id="XP_040676339.1">
    <property type="nucleotide sequence ID" value="XM_040825575.1"/>
</dbReference>
<evidence type="ECO:0000256" key="10">
    <source>
        <dbReference type="RuleBase" id="RU366030"/>
    </source>
</evidence>
<evidence type="ECO:0000256" key="5">
    <source>
        <dbReference type="ARBA" id="ARBA00023062"/>
    </source>
</evidence>
<dbReference type="FunFam" id="3.40.309.10:FF:000005">
    <property type="entry name" value="1-pyrroline-5-carboxylate dehydrogenase 1"/>
    <property type="match status" value="1"/>
</dbReference>
<dbReference type="InterPro" id="IPR015590">
    <property type="entry name" value="Aldehyde_DH_dom"/>
</dbReference>
<dbReference type="HOGENOM" id="CLU_005391_4_1_1"/>
<proteinExistence type="inferred from homology"/>
<comment type="catalytic activity">
    <reaction evidence="6 9">
        <text>L-glutamate 5-semialdehyde + NAD(+) + H2O = L-glutamate + NADH + 2 H(+)</text>
        <dbReference type="Rhea" id="RHEA:30235"/>
        <dbReference type="ChEBI" id="CHEBI:15377"/>
        <dbReference type="ChEBI" id="CHEBI:15378"/>
        <dbReference type="ChEBI" id="CHEBI:29985"/>
        <dbReference type="ChEBI" id="CHEBI:57540"/>
        <dbReference type="ChEBI" id="CHEBI:57945"/>
        <dbReference type="ChEBI" id="CHEBI:58066"/>
        <dbReference type="EC" id="1.2.1.88"/>
    </reaction>
</comment>
<dbReference type="GO" id="GO:0005759">
    <property type="term" value="C:mitochondrial matrix"/>
    <property type="evidence" value="ECO:0007669"/>
    <property type="project" value="TreeGrafter"/>
</dbReference>
<evidence type="ECO:0000259" key="11">
    <source>
        <dbReference type="Pfam" id="PF00171"/>
    </source>
</evidence>
<organism evidence="12 13">
    <name type="scientific">Metarhizium album (strain ARSEF 1941)</name>
    <dbReference type="NCBI Taxonomy" id="1081103"/>
    <lineage>
        <taxon>Eukaryota</taxon>
        <taxon>Fungi</taxon>
        <taxon>Dikarya</taxon>
        <taxon>Ascomycota</taxon>
        <taxon>Pezizomycotina</taxon>
        <taxon>Sordariomycetes</taxon>
        <taxon>Hypocreomycetidae</taxon>
        <taxon>Hypocreales</taxon>
        <taxon>Clavicipitaceae</taxon>
        <taxon>Metarhizium</taxon>
    </lineage>
</organism>
<name>A0A0B2WMZ0_METAS</name>
<evidence type="ECO:0000313" key="12">
    <source>
        <dbReference type="EMBL" id="KHN95273.1"/>
    </source>
</evidence>
<dbReference type="PROSITE" id="PS00070">
    <property type="entry name" value="ALDEHYDE_DEHYDR_CYS"/>
    <property type="match status" value="1"/>
</dbReference>
<feature type="domain" description="Aldehyde dehydrogenase" evidence="11">
    <location>
        <begin position="85"/>
        <end position="556"/>
    </location>
</feature>
<evidence type="ECO:0000256" key="6">
    <source>
        <dbReference type="ARBA" id="ARBA00048142"/>
    </source>
</evidence>
<dbReference type="FunFam" id="3.40.605.10:FF:000006">
    <property type="entry name" value="1-pyrroline-5-carboxylate dehydrogenase"/>
    <property type="match status" value="1"/>
</dbReference>
<dbReference type="InterPro" id="IPR016161">
    <property type="entry name" value="Ald_DH/histidinol_DH"/>
</dbReference>
<dbReference type="EC" id="1.2.1.88" evidence="9"/>
<accession>A0A0B2WMZ0</accession>
<dbReference type="InterPro" id="IPR016163">
    <property type="entry name" value="Ald_DH_C"/>
</dbReference>
<dbReference type="PANTHER" id="PTHR42862:SF1">
    <property type="entry name" value="DELTA-1-PYRROLINE-5-CARBOXYLATE DEHYDROGENASE 2, ISOFORM A-RELATED"/>
    <property type="match status" value="1"/>
</dbReference>
<gene>
    <name evidence="12" type="ORF">MAM_06777</name>
</gene>
<dbReference type="EMBL" id="AZHE01000024">
    <property type="protein sequence ID" value="KHN95273.1"/>
    <property type="molecule type" value="Genomic_DNA"/>
</dbReference>
<dbReference type="PANTHER" id="PTHR42862">
    <property type="entry name" value="DELTA-1-PYRROLINE-5-CARBOXYLATE DEHYDROGENASE 1, ISOFORM A-RELATED"/>
    <property type="match status" value="1"/>
</dbReference>
<dbReference type="AlphaFoldDB" id="A0A0B2WMZ0"/>
<dbReference type="Pfam" id="PF00171">
    <property type="entry name" value="Aldedh"/>
    <property type="match status" value="1"/>
</dbReference>
<dbReference type="InterPro" id="IPR029510">
    <property type="entry name" value="Ald_DH_CS_GLU"/>
</dbReference>
<comment type="similarity">
    <text evidence="2 8">Belongs to the aldehyde dehydrogenase family.</text>
</comment>
<comment type="caution">
    <text evidence="12">The sequence shown here is derived from an EMBL/GenBank/DDBJ whole genome shotgun (WGS) entry which is preliminary data.</text>
</comment>
<dbReference type="STRING" id="1081103.A0A0B2WMZ0"/>
<dbReference type="GO" id="GO:0003842">
    <property type="term" value="F:L-glutamate gamma-semialdehyde dehydrogenase activity"/>
    <property type="evidence" value="ECO:0007669"/>
    <property type="project" value="UniProtKB-UniRule"/>
</dbReference>
<dbReference type="InterPro" id="IPR016162">
    <property type="entry name" value="Ald_DH_N"/>
</dbReference>
<dbReference type="InterPro" id="IPR016160">
    <property type="entry name" value="Ald_DH_CS_CYS"/>
</dbReference>
<dbReference type="InterPro" id="IPR005931">
    <property type="entry name" value="P5CDH/ALDH4A1"/>
</dbReference>
<evidence type="ECO:0000256" key="2">
    <source>
        <dbReference type="ARBA" id="ARBA00009986"/>
    </source>
</evidence>
<keyword evidence="13" id="KW-1185">Reference proteome</keyword>
<keyword evidence="3 8" id="KW-0560">Oxidoreductase</keyword>
<protein>
    <recommendedName>
        <fullName evidence="9 10">Multifunctional fusion protein</fullName>
    </recommendedName>
    <domain>
        <recommendedName>
            <fullName evidence="10">Delta-1-pyrroline-5-carboxylate dehydrogenase</fullName>
            <shortName evidence="10">P5C dehydrogenase</shortName>
        </recommendedName>
        <alternativeName>
            <fullName evidence="9">L-glutamate gamma-semialdehyde dehydrogenase</fullName>
        </alternativeName>
    </domain>
    <domain>
        <recommendedName>
            <fullName evidence="9">L-glutamate gamma-semialdehyde dehydrogenase</fullName>
            <ecNumber evidence="9">1.2.1.88</ecNumber>
        </recommendedName>
    </domain>
</protein>
<dbReference type="Gene3D" id="3.40.309.10">
    <property type="entry name" value="Aldehyde Dehydrogenase, Chain A, domain 2"/>
    <property type="match status" value="1"/>
</dbReference>
<keyword evidence="5 9" id="KW-0642">Proline metabolism</keyword>
<sequence>MKSAVFTRAGAQSLRSATRVSQRMSMGTLATFKTPKVANEPNHHYAKGSAQRQALTDAIESFQKKVPIEVPVVVGGKEVKTSTVSHQLNPSDHASRVANYHTATPADVNKAIEAALAAKPAWEALPFSDRAAVFLKAADLVANKYRYEIMAATVLGQGKNAWQAEIDAAAELADFFRFNVHYAQELLSQQPEHNSPGLWNRLEYRPLEGFVYAVSPFNFTAIAGNLPGAPALMGNVVVWKPSDFAIASNWLVYQILLEAGLPKDVIQFVPGNPEEITKTVLAHKDFTALHYTGSTAVFRKLYGAIGQGVAEGRYRSYPRIVGETGGKNFHLIHPSAEIDNAVKHTIRGAFEFQGQKCSATSRLYVPRSIWPEFKQKLAAEVDKISVGEPWNHANFCGPVIHSASFKKLSGAIDEAKTDKELRLVAGGKYDSSKGYYVHPTIFETTNPAHKFLSTEFFGPILTAYAYDDSSPDAFGKACELVDSTSDYGLTGAVFATDRQAIRFAEDKLRNAAGNFYINCKSTGAVVGQQAFGGARASGTDDKAGSSNLLTRFVNIRALKEEFNATNQVPYPSNEV</sequence>